<accession>A0ABD6D0D4</accession>
<reference evidence="1 2" key="1">
    <citation type="journal article" date="2019" name="Int. J. Syst. Evol. Microbiol.">
        <title>The Global Catalogue of Microorganisms (GCM) 10K type strain sequencing project: providing services to taxonomists for standard genome sequencing and annotation.</title>
        <authorList>
            <consortium name="The Broad Institute Genomics Platform"/>
            <consortium name="The Broad Institute Genome Sequencing Center for Infectious Disease"/>
            <person name="Wu L."/>
            <person name="Ma J."/>
        </authorList>
    </citation>
    <scope>NUCLEOTIDE SEQUENCE [LARGE SCALE GENOMIC DNA]</scope>
    <source>
        <strain evidence="1 2">CGMCC 1.10594</strain>
    </source>
</reference>
<dbReference type="RefSeq" id="WP_256404872.1">
    <property type="nucleotide sequence ID" value="NZ_CP187151.1"/>
</dbReference>
<organism evidence="1 2">
    <name type="scientific">Haloplanus ruber</name>
    <dbReference type="NCBI Taxonomy" id="869892"/>
    <lineage>
        <taxon>Archaea</taxon>
        <taxon>Methanobacteriati</taxon>
        <taxon>Methanobacteriota</taxon>
        <taxon>Stenosarchaea group</taxon>
        <taxon>Halobacteria</taxon>
        <taxon>Halobacteriales</taxon>
        <taxon>Haloferacaceae</taxon>
        <taxon>Haloplanus</taxon>
    </lineage>
</organism>
<protein>
    <submittedName>
        <fullName evidence="1">Uncharacterized protein</fullName>
    </submittedName>
</protein>
<name>A0ABD6D0D4_9EURY</name>
<evidence type="ECO:0000313" key="2">
    <source>
        <dbReference type="Proteomes" id="UP001597075"/>
    </source>
</evidence>
<sequence>MATTDESETREVSPRPALDVLHADQQRLLFEGDHRRTPPIEPFVDGFETRREVVTWWQAAAVRTFGHIAEQWEAADLSRDRALLDHLTGDSESAATQRQRILDAIVLPACQDAFNHLKAAAVERLPGENETDGFDYRDVDPQKEEHPAMRPAHAVLDRRQHEALARLWGGFEDRMAAEAWLHDLVPATHGALDREIGRNLMADRTARTHLIDGDSREAAQYRERLAIGVLLPAFAEAAKSLQGGAATQTETQSHWKQG</sequence>
<evidence type="ECO:0000313" key="1">
    <source>
        <dbReference type="EMBL" id="MFD1634631.1"/>
    </source>
</evidence>
<keyword evidence="2" id="KW-1185">Reference proteome</keyword>
<proteinExistence type="predicted"/>
<dbReference type="Proteomes" id="UP001597075">
    <property type="component" value="Unassembled WGS sequence"/>
</dbReference>
<dbReference type="EMBL" id="JBHUDL010000010">
    <property type="protein sequence ID" value="MFD1634631.1"/>
    <property type="molecule type" value="Genomic_DNA"/>
</dbReference>
<gene>
    <name evidence="1" type="ORF">ACFSBJ_12950</name>
</gene>
<comment type="caution">
    <text evidence="1">The sequence shown here is derived from an EMBL/GenBank/DDBJ whole genome shotgun (WGS) entry which is preliminary data.</text>
</comment>
<dbReference type="AlphaFoldDB" id="A0ABD6D0D4"/>